<dbReference type="Gene3D" id="3.40.50.1820">
    <property type="entry name" value="alpha/beta hydrolase"/>
    <property type="match status" value="1"/>
</dbReference>
<organism evidence="2 3">
    <name type="scientific">Micromonospora qiuiae</name>
    <dbReference type="NCBI Taxonomy" id="502268"/>
    <lineage>
        <taxon>Bacteria</taxon>
        <taxon>Bacillati</taxon>
        <taxon>Actinomycetota</taxon>
        <taxon>Actinomycetes</taxon>
        <taxon>Micromonosporales</taxon>
        <taxon>Micromonosporaceae</taxon>
        <taxon>Micromonospora</taxon>
    </lineage>
</organism>
<reference evidence="2 3" key="1">
    <citation type="submission" date="2021-01" db="EMBL/GenBank/DDBJ databases">
        <title>Whole genome shotgun sequence of Verrucosispora qiuiae NBRC 106684.</title>
        <authorList>
            <person name="Komaki H."/>
            <person name="Tamura T."/>
        </authorList>
    </citation>
    <scope>NUCLEOTIDE SEQUENCE [LARGE SCALE GENOMIC DNA]</scope>
    <source>
        <strain evidence="2 3">NBRC 106684</strain>
    </source>
</reference>
<proteinExistence type="predicted"/>
<comment type="caution">
    <text evidence="2">The sequence shown here is derived from an EMBL/GenBank/DDBJ whole genome shotgun (WGS) entry which is preliminary data.</text>
</comment>
<dbReference type="SUPFAM" id="SSF53474">
    <property type="entry name" value="alpha/beta-Hydrolases"/>
    <property type="match status" value="1"/>
</dbReference>
<dbReference type="Proteomes" id="UP000653076">
    <property type="component" value="Unassembled WGS sequence"/>
</dbReference>
<gene>
    <name evidence="2" type="ORF">Vqi01_60070</name>
</gene>
<evidence type="ECO:0000313" key="3">
    <source>
        <dbReference type="Proteomes" id="UP000653076"/>
    </source>
</evidence>
<dbReference type="InterPro" id="IPR000073">
    <property type="entry name" value="AB_hydrolase_1"/>
</dbReference>
<dbReference type="EMBL" id="BOPC01000186">
    <property type="protein sequence ID" value="GIJ30845.1"/>
    <property type="molecule type" value="Genomic_DNA"/>
</dbReference>
<dbReference type="Pfam" id="PF12697">
    <property type="entry name" value="Abhydrolase_6"/>
    <property type="match status" value="1"/>
</dbReference>
<evidence type="ECO:0000313" key="2">
    <source>
        <dbReference type="EMBL" id="GIJ30845.1"/>
    </source>
</evidence>
<feature type="domain" description="AB hydrolase-1" evidence="1">
    <location>
        <begin position="17"/>
        <end position="178"/>
    </location>
</feature>
<accession>A0ABQ4JKE2</accession>
<sequence length="189" mass="20700">MRPAWALPRCTGTFPPGWSYGGLIASETATRRQDVRSLGLYEPVSGPFAEHVTPAIRDAAQDADLDRLVEIVNIEIAGYDHDHVRSLRESPIWDHLRLLAQALPAEHTALNAFTPHYERYRGLQIPVDILAGTLSAAAGGVYAEAVDRFVSAMPHARLTWMEGLSHLAHVEAPAVLAAHLHAIHERGGR</sequence>
<protein>
    <recommendedName>
        <fullName evidence="1">AB hydrolase-1 domain-containing protein</fullName>
    </recommendedName>
</protein>
<keyword evidence="3" id="KW-1185">Reference proteome</keyword>
<evidence type="ECO:0000259" key="1">
    <source>
        <dbReference type="Pfam" id="PF12697"/>
    </source>
</evidence>
<dbReference type="InterPro" id="IPR029058">
    <property type="entry name" value="AB_hydrolase_fold"/>
</dbReference>
<name>A0ABQ4JKE2_9ACTN</name>